<dbReference type="Pfam" id="PF20731">
    <property type="entry name" value="RE_NgoFVII_C"/>
    <property type="match status" value="1"/>
</dbReference>
<evidence type="ECO:0000259" key="1">
    <source>
        <dbReference type="Pfam" id="PF20731"/>
    </source>
</evidence>
<name>A0ABM5P135_9MOLU</name>
<dbReference type="Proteomes" id="UP000018745">
    <property type="component" value="Chromosome"/>
</dbReference>
<evidence type="ECO:0000313" key="3">
    <source>
        <dbReference type="Proteomes" id="UP000018745"/>
    </source>
</evidence>
<reference evidence="2 3" key="1">
    <citation type="journal article" date="2014" name="Genome Announc.">
        <title>Complete Genome Sequence of Mycoplasma ovis Strain Michigan, a Hemoplasma of Sheep with Two Distinct 16S rRNA Genes.</title>
        <authorList>
            <person name="Deshuillers P.L."/>
            <person name="Santos A.P."/>
            <person name="do Nascimento N.C."/>
            <person name="Hampel J.A."/>
            <person name="Bergin I.L."/>
            <person name="Dyson M.C."/>
            <person name="Messick J.B."/>
        </authorList>
    </citation>
    <scope>NUCLEOTIDE SEQUENCE [LARGE SCALE GENOMIC DNA]</scope>
    <source>
        <strain evidence="2 3">Michigan</strain>
    </source>
</reference>
<dbReference type="InterPro" id="IPR048923">
    <property type="entry name" value="RE_NgoFVII_C"/>
</dbReference>
<sequence length="183" mass="21035">MCLKDLEEAEDLRTITFPLIVPSRQEVLNFPELDLSKSSLNACYSKPLFNKRTGKRQSWFDVKLTVKGEENLPSREEWFYLVTDSGYLCKACFAGKKNKWLNTFEDSRCIGHWIKGDLAGCEIVRGFDYVCQDPKRKGVVTKEDLEVLGGDQVVLKKTSITKKDNQGIERDVWFISLPLNFDI</sequence>
<organism evidence="2 3">
    <name type="scientific">Mycoplasma ovis str. Michigan</name>
    <dbReference type="NCBI Taxonomy" id="1415773"/>
    <lineage>
        <taxon>Bacteria</taxon>
        <taxon>Bacillati</taxon>
        <taxon>Mycoplasmatota</taxon>
        <taxon>Mollicutes</taxon>
        <taxon>Mycoplasmataceae</taxon>
        <taxon>Mycoplasma</taxon>
    </lineage>
</organism>
<dbReference type="EMBL" id="CP006935">
    <property type="protein sequence ID" value="AHC40124.1"/>
    <property type="molecule type" value="Genomic_DNA"/>
</dbReference>
<protein>
    <recommendedName>
        <fullName evidence="1">Restriction endonuclease type II NgoFVII C-terminal B3-like DNA-binding domain-containing protein</fullName>
    </recommendedName>
</protein>
<gene>
    <name evidence="2" type="ORF">OVS_00670</name>
</gene>
<keyword evidence="3" id="KW-1185">Reference proteome</keyword>
<evidence type="ECO:0000313" key="2">
    <source>
        <dbReference type="EMBL" id="AHC40124.1"/>
    </source>
</evidence>
<accession>A0ABM5P135</accession>
<feature type="domain" description="Restriction endonuclease type II NgoFVII C-terminal B3-like DNA-binding" evidence="1">
    <location>
        <begin position="36"/>
        <end position="139"/>
    </location>
</feature>
<proteinExistence type="predicted"/>